<dbReference type="EMBL" id="JAULSX010000002">
    <property type="protein sequence ID" value="KAK3498067.1"/>
    <property type="molecule type" value="Genomic_DNA"/>
</dbReference>
<protein>
    <recommendedName>
        <fullName evidence="4">Zn(2)-C6 fungal-type domain-containing protein</fullName>
    </recommendedName>
</protein>
<keyword evidence="3" id="KW-1185">Reference proteome</keyword>
<organism evidence="2 3">
    <name type="scientific">Neurospora hispaniola</name>
    <dbReference type="NCBI Taxonomy" id="588809"/>
    <lineage>
        <taxon>Eukaryota</taxon>
        <taxon>Fungi</taxon>
        <taxon>Dikarya</taxon>
        <taxon>Ascomycota</taxon>
        <taxon>Pezizomycotina</taxon>
        <taxon>Sordariomycetes</taxon>
        <taxon>Sordariomycetidae</taxon>
        <taxon>Sordariales</taxon>
        <taxon>Sordariaceae</taxon>
        <taxon>Neurospora</taxon>
    </lineage>
</organism>
<gene>
    <name evidence="2" type="ORF">B0T23DRAFT_394250</name>
</gene>
<dbReference type="InterPro" id="IPR036864">
    <property type="entry name" value="Zn2-C6_fun-type_DNA-bd_sf"/>
</dbReference>
<evidence type="ECO:0000313" key="2">
    <source>
        <dbReference type="EMBL" id="KAK3498067.1"/>
    </source>
</evidence>
<dbReference type="GeneID" id="87875739"/>
<sequence>MTMANHPFHPRVFNGSADFQRDDCPGPCHPEEYLNRQPSYPEVGQVTEDFNQYSSGIPNAAEHIFGPDQSSSGTRDITEEFFDFDLYSKQDEVTVTTETSIEGDSLVHSAPSATQDQYTRTALDHEPETTEGTIIAAASSPLAIPFLNQPTRGEYLDPQRYPTSEDIDIHLSDPDSHDVDETQASSRSRLGKQAAKRERILSNPEETARTRENKACLSCKIQKTRCKPESPCPGCVDFSAKVGSPDTVCNRAILTMIRTKADWPLTNQVLSQPKREQAWGNGKRTELLISHCTNADNALLLVHGCEFIEQRPGPCFYHMIGIAPDEGPSDKNLYDWGKRDVEVHADTEENFPNCLEKFLLLYEQMFHQRYVANVKGSAQTRPGRFHKLMDNAQYVACVAKIWTARRFSVSGVPFGFDPEPVSVFLRQRAGKMIGPIEGQILEQLKVFSNSKETKITTDLESTMGSALVIAVWTALWQMMLTYRSVLNLTLPGTAFHEETNKLFQSMVTIYSMLFRTAEVLRTVEKAFESADAFDNDQVRQAFRKAWETRFDFYCEVEKGSPSNRQDALLKTHVITWEELILNRRETKPARKGKAKVCEKKQA</sequence>
<feature type="region of interest" description="Disordered" evidence="1">
    <location>
        <begin position="149"/>
        <end position="198"/>
    </location>
</feature>
<accession>A0AAJ0MUH1</accession>
<dbReference type="RefSeq" id="XP_062696331.1">
    <property type="nucleotide sequence ID" value="XM_062838117.1"/>
</dbReference>
<dbReference type="SUPFAM" id="SSF57701">
    <property type="entry name" value="Zn2/Cys6 DNA-binding domain"/>
    <property type="match status" value="1"/>
</dbReference>
<comment type="caution">
    <text evidence="2">The sequence shown here is derived from an EMBL/GenBank/DDBJ whole genome shotgun (WGS) entry which is preliminary data.</text>
</comment>
<feature type="compositionally biased region" description="Basic and acidic residues" evidence="1">
    <location>
        <begin position="167"/>
        <end position="180"/>
    </location>
</feature>
<evidence type="ECO:0000256" key="1">
    <source>
        <dbReference type="SAM" id="MobiDB-lite"/>
    </source>
</evidence>
<name>A0AAJ0MUH1_9PEZI</name>
<dbReference type="GO" id="GO:0008270">
    <property type="term" value="F:zinc ion binding"/>
    <property type="evidence" value="ECO:0007669"/>
    <property type="project" value="InterPro"/>
</dbReference>
<reference evidence="2 3" key="1">
    <citation type="journal article" date="2023" name="Mol. Phylogenet. Evol.">
        <title>Genome-scale phylogeny and comparative genomics of the fungal order Sordariales.</title>
        <authorList>
            <person name="Hensen N."/>
            <person name="Bonometti L."/>
            <person name="Westerberg I."/>
            <person name="Brannstrom I.O."/>
            <person name="Guillou S."/>
            <person name="Cros-Aarteil S."/>
            <person name="Calhoun S."/>
            <person name="Haridas S."/>
            <person name="Kuo A."/>
            <person name="Mondo S."/>
            <person name="Pangilinan J."/>
            <person name="Riley R."/>
            <person name="LaButti K."/>
            <person name="Andreopoulos B."/>
            <person name="Lipzen A."/>
            <person name="Chen C."/>
            <person name="Yan M."/>
            <person name="Daum C."/>
            <person name="Ng V."/>
            <person name="Clum A."/>
            <person name="Steindorff A."/>
            <person name="Ohm R.A."/>
            <person name="Martin F."/>
            <person name="Silar P."/>
            <person name="Natvig D.O."/>
            <person name="Lalanne C."/>
            <person name="Gautier V."/>
            <person name="Ament-Velasquez S.L."/>
            <person name="Kruys A."/>
            <person name="Hutchinson M.I."/>
            <person name="Powell A.J."/>
            <person name="Barry K."/>
            <person name="Miller A.N."/>
            <person name="Grigoriev I.V."/>
            <person name="Debuchy R."/>
            <person name="Gladieux P."/>
            <person name="Hiltunen Thoren M."/>
            <person name="Johannesson H."/>
        </authorList>
    </citation>
    <scope>NUCLEOTIDE SEQUENCE [LARGE SCALE GENOMIC DNA]</scope>
    <source>
        <strain evidence="2 3">FGSC 10403</strain>
    </source>
</reference>
<dbReference type="GO" id="GO:0000981">
    <property type="term" value="F:DNA-binding transcription factor activity, RNA polymerase II-specific"/>
    <property type="evidence" value="ECO:0007669"/>
    <property type="project" value="InterPro"/>
</dbReference>
<dbReference type="Proteomes" id="UP001285908">
    <property type="component" value="Unassembled WGS sequence"/>
</dbReference>
<evidence type="ECO:0008006" key="4">
    <source>
        <dbReference type="Google" id="ProtNLM"/>
    </source>
</evidence>
<proteinExistence type="predicted"/>
<evidence type="ECO:0000313" key="3">
    <source>
        <dbReference type="Proteomes" id="UP001285908"/>
    </source>
</evidence>
<dbReference type="AlphaFoldDB" id="A0AAJ0MUH1"/>